<dbReference type="InterPro" id="IPR036397">
    <property type="entry name" value="RNaseH_sf"/>
</dbReference>
<dbReference type="InterPro" id="IPR012337">
    <property type="entry name" value="RNaseH-like_sf"/>
</dbReference>
<keyword evidence="3" id="KW-1185">Reference proteome</keyword>
<dbReference type="SUPFAM" id="SSF53098">
    <property type="entry name" value="Ribonuclease H-like"/>
    <property type="match status" value="1"/>
</dbReference>
<dbReference type="GO" id="GO:0003676">
    <property type="term" value="F:nucleic acid binding"/>
    <property type="evidence" value="ECO:0007669"/>
    <property type="project" value="InterPro"/>
</dbReference>
<dbReference type="Gene3D" id="3.30.420.10">
    <property type="entry name" value="Ribonuclease H-like superfamily/Ribonuclease H"/>
    <property type="match status" value="1"/>
</dbReference>
<dbReference type="InterPro" id="IPR050900">
    <property type="entry name" value="Transposase_IS3/IS150/IS904"/>
</dbReference>
<dbReference type="Pfam" id="PF13333">
    <property type="entry name" value="rve_2"/>
    <property type="match status" value="1"/>
</dbReference>
<dbReference type="Pfam" id="PF00665">
    <property type="entry name" value="rve"/>
    <property type="match status" value="1"/>
</dbReference>
<gene>
    <name evidence="2" type="ORF">COMA2_140064</name>
</gene>
<accession>A0A0S4LAA5</accession>
<dbReference type="PANTHER" id="PTHR46889">
    <property type="entry name" value="TRANSPOSASE INSF FOR INSERTION SEQUENCE IS3B-RELATED"/>
    <property type="match status" value="1"/>
</dbReference>
<dbReference type="GO" id="GO:0015074">
    <property type="term" value="P:DNA integration"/>
    <property type="evidence" value="ECO:0007669"/>
    <property type="project" value="InterPro"/>
</dbReference>
<evidence type="ECO:0000259" key="1">
    <source>
        <dbReference type="PROSITE" id="PS50994"/>
    </source>
</evidence>
<reference evidence="3" key="1">
    <citation type="submission" date="2015-10" db="EMBL/GenBank/DDBJ databases">
        <authorList>
            <person name="Luecker S."/>
            <person name="Luecker S."/>
        </authorList>
    </citation>
    <scope>NUCLEOTIDE SEQUENCE [LARGE SCALE GENOMIC DNA]</scope>
</reference>
<dbReference type="InterPro" id="IPR001584">
    <property type="entry name" value="Integrase_cat-core"/>
</dbReference>
<organism evidence="2 3">
    <name type="scientific">Candidatus Nitrospira nitrificans</name>
    <dbReference type="NCBI Taxonomy" id="1742973"/>
    <lineage>
        <taxon>Bacteria</taxon>
        <taxon>Pseudomonadati</taxon>
        <taxon>Nitrospirota</taxon>
        <taxon>Nitrospiria</taxon>
        <taxon>Nitrospirales</taxon>
        <taxon>Nitrospiraceae</taxon>
        <taxon>Nitrospira</taxon>
    </lineage>
</organism>
<dbReference type="PROSITE" id="PS50994">
    <property type="entry name" value="INTEGRASE"/>
    <property type="match status" value="1"/>
</dbReference>
<dbReference type="STRING" id="1742973.COMA2_140064"/>
<name>A0A0S4LAA5_9BACT</name>
<evidence type="ECO:0000313" key="2">
    <source>
        <dbReference type="EMBL" id="CUS33754.1"/>
    </source>
</evidence>
<dbReference type="Proteomes" id="UP000198736">
    <property type="component" value="Unassembled WGS sequence"/>
</dbReference>
<dbReference type="AlphaFoldDB" id="A0A0S4LAA5"/>
<feature type="domain" description="Integrase catalytic" evidence="1">
    <location>
        <begin position="1"/>
        <end position="110"/>
    </location>
</feature>
<dbReference type="EMBL" id="CZPZ01000006">
    <property type="protein sequence ID" value="CUS33754.1"/>
    <property type="molecule type" value="Genomic_DNA"/>
</dbReference>
<proteinExistence type="predicted"/>
<protein>
    <submittedName>
        <fullName evidence="2">Integrase, catalytic region</fullName>
    </submittedName>
</protein>
<sequence>MLTAVWQRPGRTPVILHSDRGCPFTSDEYQQFLAAHHITCSMSAVGSCADNAAAESFFGVLKRERVNRRQYQTRAEARADIFDYIERWHNPRQRRRLTFQQQTAKLLTQVSVETG</sequence>
<dbReference type="PANTHER" id="PTHR46889:SF4">
    <property type="entry name" value="TRANSPOSASE INSO FOR INSERTION SEQUENCE ELEMENT IS911B-RELATED"/>
    <property type="match status" value="1"/>
</dbReference>
<evidence type="ECO:0000313" key="3">
    <source>
        <dbReference type="Proteomes" id="UP000198736"/>
    </source>
</evidence>